<evidence type="ECO:0000256" key="3">
    <source>
        <dbReference type="SAM" id="SignalP"/>
    </source>
</evidence>
<organism evidence="4 5">
    <name type="scientific">Mycena metata</name>
    <dbReference type="NCBI Taxonomy" id="1033252"/>
    <lineage>
        <taxon>Eukaryota</taxon>
        <taxon>Fungi</taxon>
        <taxon>Dikarya</taxon>
        <taxon>Basidiomycota</taxon>
        <taxon>Agaricomycotina</taxon>
        <taxon>Agaricomycetes</taxon>
        <taxon>Agaricomycetidae</taxon>
        <taxon>Agaricales</taxon>
        <taxon>Marasmiineae</taxon>
        <taxon>Mycenaceae</taxon>
        <taxon>Mycena</taxon>
    </lineage>
</organism>
<feature type="chain" id="PRO_5041899880" description="Mid2 domain-containing protein" evidence="3">
    <location>
        <begin position="18"/>
        <end position="236"/>
    </location>
</feature>
<keyword evidence="2" id="KW-0472">Membrane</keyword>
<proteinExistence type="predicted"/>
<feature type="region of interest" description="Disordered" evidence="1">
    <location>
        <begin position="200"/>
        <end position="236"/>
    </location>
</feature>
<dbReference type="Gene3D" id="1.20.5.510">
    <property type="entry name" value="Single helix bin"/>
    <property type="match status" value="1"/>
</dbReference>
<feature type="region of interest" description="Disordered" evidence="1">
    <location>
        <begin position="105"/>
        <end position="146"/>
    </location>
</feature>
<dbReference type="Proteomes" id="UP001215598">
    <property type="component" value="Unassembled WGS sequence"/>
</dbReference>
<evidence type="ECO:0008006" key="6">
    <source>
        <dbReference type="Google" id="ProtNLM"/>
    </source>
</evidence>
<dbReference type="AlphaFoldDB" id="A0AAD7I3A4"/>
<gene>
    <name evidence="4" type="ORF">B0H16DRAFT_1578204</name>
</gene>
<name>A0AAD7I3A4_9AGAR</name>
<feature type="compositionally biased region" description="Polar residues" evidence="1">
    <location>
        <begin position="133"/>
        <end position="146"/>
    </location>
</feature>
<keyword evidence="3" id="KW-0732">Signal</keyword>
<evidence type="ECO:0000313" key="4">
    <source>
        <dbReference type="EMBL" id="KAJ7734071.1"/>
    </source>
</evidence>
<feature type="compositionally biased region" description="Polar residues" evidence="1">
    <location>
        <begin position="105"/>
        <end position="118"/>
    </location>
</feature>
<feature type="signal peptide" evidence="3">
    <location>
        <begin position="1"/>
        <end position="17"/>
    </location>
</feature>
<feature type="transmembrane region" description="Helical" evidence="2">
    <location>
        <begin position="153"/>
        <end position="176"/>
    </location>
</feature>
<evidence type="ECO:0000313" key="5">
    <source>
        <dbReference type="Proteomes" id="UP001215598"/>
    </source>
</evidence>
<accession>A0AAD7I3A4</accession>
<reference evidence="4" key="1">
    <citation type="submission" date="2023-03" db="EMBL/GenBank/DDBJ databases">
        <title>Massive genome expansion in bonnet fungi (Mycena s.s.) driven by repeated elements and novel gene families across ecological guilds.</title>
        <authorList>
            <consortium name="Lawrence Berkeley National Laboratory"/>
            <person name="Harder C.B."/>
            <person name="Miyauchi S."/>
            <person name="Viragh M."/>
            <person name="Kuo A."/>
            <person name="Thoen E."/>
            <person name="Andreopoulos B."/>
            <person name="Lu D."/>
            <person name="Skrede I."/>
            <person name="Drula E."/>
            <person name="Henrissat B."/>
            <person name="Morin E."/>
            <person name="Kohler A."/>
            <person name="Barry K."/>
            <person name="LaButti K."/>
            <person name="Morin E."/>
            <person name="Salamov A."/>
            <person name="Lipzen A."/>
            <person name="Mereny Z."/>
            <person name="Hegedus B."/>
            <person name="Baldrian P."/>
            <person name="Stursova M."/>
            <person name="Weitz H."/>
            <person name="Taylor A."/>
            <person name="Grigoriev I.V."/>
            <person name="Nagy L.G."/>
            <person name="Martin F."/>
            <person name="Kauserud H."/>
        </authorList>
    </citation>
    <scope>NUCLEOTIDE SEQUENCE</scope>
    <source>
        <strain evidence="4">CBHHK182m</strain>
    </source>
</reference>
<keyword evidence="2" id="KW-0812">Transmembrane</keyword>
<feature type="compositionally biased region" description="Low complexity" evidence="1">
    <location>
        <begin position="120"/>
        <end position="132"/>
    </location>
</feature>
<sequence>MFHVFYVLALLCSSVLCLKVHRPGNGMLVANQAVDISWSRQTDDDPTSVLMVMENLIGGDLTPAATSNFSDTGRTTTSISFPEAGTFRMWAVNPADPSQTYAQSDIFTVNPNNGNTNAADPVNVNGNPGNDNTGDSASNPPSTASSGHNMTPIIIGAVIGSLVLLAVLLGALFYVYRRRRQSRTLARHITFHQGRMVRELPPPVFASAPESDGEFDDEKDYPQQERASAGPYPFAR</sequence>
<comment type="caution">
    <text evidence="4">The sequence shown here is derived from an EMBL/GenBank/DDBJ whole genome shotgun (WGS) entry which is preliminary data.</text>
</comment>
<protein>
    <recommendedName>
        <fullName evidence="6">Mid2 domain-containing protein</fullName>
    </recommendedName>
</protein>
<evidence type="ECO:0000256" key="1">
    <source>
        <dbReference type="SAM" id="MobiDB-lite"/>
    </source>
</evidence>
<feature type="non-terminal residue" evidence="4">
    <location>
        <position position="236"/>
    </location>
</feature>
<evidence type="ECO:0000256" key="2">
    <source>
        <dbReference type="SAM" id="Phobius"/>
    </source>
</evidence>
<keyword evidence="2" id="KW-1133">Transmembrane helix</keyword>
<dbReference type="EMBL" id="JARKIB010000134">
    <property type="protein sequence ID" value="KAJ7734071.1"/>
    <property type="molecule type" value="Genomic_DNA"/>
</dbReference>
<keyword evidence="5" id="KW-1185">Reference proteome</keyword>